<dbReference type="Gene3D" id="3.40.190.10">
    <property type="entry name" value="Periplasmic binding protein-like II"/>
    <property type="match status" value="2"/>
</dbReference>
<dbReference type="InterPro" id="IPR005119">
    <property type="entry name" value="LysR_subst-bd"/>
</dbReference>
<reference evidence="6 7" key="1">
    <citation type="submission" date="2018-06" db="EMBL/GenBank/DDBJ databases">
        <authorList>
            <consortium name="Pathogen Informatics"/>
            <person name="Doyle S."/>
        </authorList>
    </citation>
    <scope>NUCLEOTIDE SEQUENCE [LARGE SCALE GENOMIC DNA]</scope>
    <source>
        <strain evidence="6 7">NCTC10429</strain>
    </source>
</reference>
<evidence type="ECO:0000256" key="4">
    <source>
        <dbReference type="ARBA" id="ARBA00023163"/>
    </source>
</evidence>
<evidence type="ECO:0000313" key="6">
    <source>
        <dbReference type="EMBL" id="STM59377.1"/>
    </source>
</evidence>
<dbReference type="GO" id="GO:0006355">
    <property type="term" value="P:regulation of DNA-templated transcription"/>
    <property type="evidence" value="ECO:0007669"/>
    <property type="project" value="TreeGrafter"/>
</dbReference>
<dbReference type="AlphaFoldDB" id="A0A377E753"/>
<organism evidence="6 7">
    <name type="scientific">Escherichia coli</name>
    <dbReference type="NCBI Taxonomy" id="562"/>
    <lineage>
        <taxon>Bacteria</taxon>
        <taxon>Pseudomonadati</taxon>
        <taxon>Pseudomonadota</taxon>
        <taxon>Gammaproteobacteria</taxon>
        <taxon>Enterobacterales</taxon>
        <taxon>Enterobacteriaceae</taxon>
        <taxon>Escherichia</taxon>
    </lineage>
</organism>
<evidence type="ECO:0000256" key="1">
    <source>
        <dbReference type="ARBA" id="ARBA00009437"/>
    </source>
</evidence>
<dbReference type="EMBL" id="UGEX01000003">
    <property type="protein sequence ID" value="STM59377.1"/>
    <property type="molecule type" value="Genomic_DNA"/>
</dbReference>
<evidence type="ECO:0000259" key="5">
    <source>
        <dbReference type="Pfam" id="PF03466"/>
    </source>
</evidence>
<name>A0A377E753_ECOLX</name>
<gene>
    <name evidence="6" type="primary">ybdO_2</name>
    <name evidence="6" type="ORF">NCTC10429_06025</name>
</gene>
<evidence type="ECO:0000256" key="2">
    <source>
        <dbReference type="ARBA" id="ARBA00023015"/>
    </source>
</evidence>
<keyword evidence="2" id="KW-0805">Transcription regulation</keyword>
<evidence type="ECO:0000313" key="7">
    <source>
        <dbReference type="Proteomes" id="UP000254088"/>
    </source>
</evidence>
<protein>
    <submittedName>
        <fullName evidence="6">DNA-binding transcriptional regulator, LysR-type</fullName>
    </submittedName>
</protein>
<feature type="domain" description="LysR substrate-binding" evidence="5">
    <location>
        <begin position="21"/>
        <end position="184"/>
    </location>
</feature>
<dbReference type="InterPro" id="IPR050389">
    <property type="entry name" value="LysR-type_TF"/>
</dbReference>
<sequence>MLIRCLRQDSSVEIECHDILMSAENAEELLVHRKADLVITQMPVISRSVICMPLHTIRNTLICSNRHPRITDNSTYEQIMAEEFTQLISKSAGVDDIQMEIDERFMNRKISFRGSSLLTIINSIAVTDLLGIVPYELYNSYRDFLNLKEIKLEDPLPSIKLYISYNKSSLNNLVFSRFIDRLNECF</sequence>
<dbReference type="PANTHER" id="PTHR30118">
    <property type="entry name" value="HTH-TYPE TRANSCRIPTIONAL REGULATOR LEUO-RELATED"/>
    <property type="match status" value="1"/>
</dbReference>
<dbReference type="PANTHER" id="PTHR30118:SF14">
    <property type="entry name" value="LYSR FAMILY TRANSCRIPTIONAL REGULATOR"/>
    <property type="match status" value="1"/>
</dbReference>
<keyword evidence="3 6" id="KW-0238">DNA-binding</keyword>
<dbReference type="Proteomes" id="UP000254088">
    <property type="component" value="Unassembled WGS sequence"/>
</dbReference>
<dbReference type="GO" id="GO:0003677">
    <property type="term" value="F:DNA binding"/>
    <property type="evidence" value="ECO:0007669"/>
    <property type="project" value="UniProtKB-KW"/>
</dbReference>
<dbReference type="Pfam" id="PF03466">
    <property type="entry name" value="LysR_substrate"/>
    <property type="match status" value="1"/>
</dbReference>
<dbReference type="SUPFAM" id="SSF53850">
    <property type="entry name" value="Periplasmic binding protein-like II"/>
    <property type="match status" value="1"/>
</dbReference>
<evidence type="ECO:0000256" key="3">
    <source>
        <dbReference type="ARBA" id="ARBA00023125"/>
    </source>
</evidence>
<comment type="similarity">
    <text evidence="1">Belongs to the LysR transcriptional regulatory family.</text>
</comment>
<accession>A0A377E753</accession>
<proteinExistence type="inferred from homology"/>
<keyword evidence="4" id="KW-0804">Transcription</keyword>